<dbReference type="PANTHER" id="PTHR23048:SF0">
    <property type="entry name" value="CALMODULIN LIKE 3"/>
    <property type="match status" value="1"/>
</dbReference>
<dbReference type="PANTHER" id="PTHR23048">
    <property type="entry name" value="MYOSIN LIGHT CHAIN 1, 3"/>
    <property type="match status" value="1"/>
</dbReference>
<evidence type="ECO:0000256" key="2">
    <source>
        <dbReference type="ARBA" id="ARBA00022837"/>
    </source>
</evidence>
<accession>A0ABD2NE56</accession>
<feature type="domain" description="EF-hand" evidence="4">
    <location>
        <begin position="104"/>
        <end position="139"/>
    </location>
</feature>
<dbReference type="SMART" id="SM00054">
    <property type="entry name" value="EFh"/>
    <property type="match status" value="3"/>
</dbReference>
<dbReference type="AlphaFoldDB" id="A0ABD2NE56"/>
<dbReference type="Pfam" id="PF13499">
    <property type="entry name" value="EF-hand_7"/>
    <property type="match status" value="1"/>
</dbReference>
<keyword evidence="6" id="KW-1185">Reference proteome</keyword>
<feature type="compositionally biased region" description="Acidic residues" evidence="3">
    <location>
        <begin position="1"/>
        <end position="10"/>
    </location>
</feature>
<gene>
    <name evidence="5" type="ORF">HHI36_012411</name>
</gene>
<dbReference type="Gene3D" id="1.10.238.10">
    <property type="entry name" value="EF-hand"/>
    <property type="match status" value="3"/>
</dbReference>
<name>A0ABD2NE56_9CUCU</name>
<dbReference type="InterPro" id="IPR011992">
    <property type="entry name" value="EF-hand-dom_pair"/>
</dbReference>
<evidence type="ECO:0000313" key="6">
    <source>
        <dbReference type="Proteomes" id="UP001516400"/>
    </source>
</evidence>
<dbReference type="InterPro" id="IPR002048">
    <property type="entry name" value="EF_hand_dom"/>
</dbReference>
<feature type="domain" description="EF-hand" evidence="4">
    <location>
        <begin position="68"/>
        <end position="103"/>
    </location>
</feature>
<keyword evidence="1" id="KW-0677">Repeat</keyword>
<evidence type="ECO:0000259" key="4">
    <source>
        <dbReference type="PROSITE" id="PS50222"/>
    </source>
</evidence>
<reference evidence="5 6" key="1">
    <citation type="journal article" date="2021" name="BMC Biol.">
        <title>Horizontally acquired antibacterial genes associated with adaptive radiation of ladybird beetles.</title>
        <authorList>
            <person name="Li H.S."/>
            <person name="Tang X.F."/>
            <person name="Huang Y.H."/>
            <person name="Xu Z.Y."/>
            <person name="Chen M.L."/>
            <person name="Du X.Y."/>
            <person name="Qiu B.Y."/>
            <person name="Chen P.T."/>
            <person name="Zhang W."/>
            <person name="Slipinski A."/>
            <person name="Escalona H.E."/>
            <person name="Waterhouse R.M."/>
            <person name="Zwick A."/>
            <person name="Pang H."/>
        </authorList>
    </citation>
    <scope>NUCLEOTIDE SEQUENCE [LARGE SCALE GENOMIC DNA]</scope>
    <source>
        <strain evidence="5">SYSU2018</strain>
    </source>
</reference>
<feature type="region of interest" description="Disordered" evidence="3">
    <location>
        <begin position="1"/>
        <end position="22"/>
    </location>
</feature>
<feature type="compositionally biased region" description="Basic and acidic residues" evidence="3">
    <location>
        <begin position="11"/>
        <end position="20"/>
    </location>
</feature>
<dbReference type="SUPFAM" id="SSF47473">
    <property type="entry name" value="EF-hand"/>
    <property type="match status" value="1"/>
</dbReference>
<dbReference type="Proteomes" id="UP001516400">
    <property type="component" value="Unassembled WGS sequence"/>
</dbReference>
<dbReference type="PROSITE" id="PS00018">
    <property type="entry name" value="EF_HAND_1"/>
    <property type="match status" value="2"/>
</dbReference>
<feature type="domain" description="EF-hand" evidence="4">
    <location>
        <begin position="140"/>
        <end position="172"/>
    </location>
</feature>
<evidence type="ECO:0000313" key="5">
    <source>
        <dbReference type="EMBL" id="KAL3277050.1"/>
    </source>
</evidence>
<evidence type="ECO:0000256" key="1">
    <source>
        <dbReference type="ARBA" id="ARBA00022737"/>
    </source>
</evidence>
<dbReference type="EMBL" id="JABFTP020000103">
    <property type="protein sequence ID" value="KAL3277050.1"/>
    <property type="molecule type" value="Genomic_DNA"/>
</dbReference>
<dbReference type="PROSITE" id="PS50222">
    <property type="entry name" value="EF_HAND_2"/>
    <property type="match status" value="3"/>
</dbReference>
<dbReference type="CDD" id="cd00051">
    <property type="entry name" value="EFh"/>
    <property type="match status" value="1"/>
</dbReference>
<organism evidence="5 6">
    <name type="scientific">Cryptolaemus montrouzieri</name>
    <dbReference type="NCBI Taxonomy" id="559131"/>
    <lineage>
        <taxon>Eukaryota</taxon>
        <taxon>Metazoa</taxon>
        <taxon>Ecdysozoa</taxon>
        <taxon>Arthropoda</taxon>
        <taxon>Hexapoda</taxon>
        <taxon>Insecta</taxon>
        <taxon>Pterygota</taxon>
        <taxon>Neoptera</taxon>
        <taxon>Endopterygota</taxon>
        <taxon>Coleoptera</taxon>
        <taxon>Polyphaga</taxon>
        <taxon>Cucujiformia</taxon>
        <taxon>Coccinelloidea</taxon>
        <taxon>Coccinellidae</taxon>
        <taxon>Scymninae</taxon>
        <taxon>Scymnini</taxon>
        <taxon>Cryptolaemus</taxon>
    </lineage>
</organism>
<sequence length="172" mass="20270">MSYTSNEEEKDFSQEEKDFSQEEMEEIEEAFNCFALEKTTINEDQKGPQGLLLVHDLGYTMKELGFSPTEAEIFEMLDEFDLQKTEYIDFNTFVYILKKNTKPLNEEQLRSAFDVFDKDRNGHIATQEIKFVTRNLGERYTDTEIEEMMKEADADGDGRISYDDFAYFMTKR</sequence>
<dbReference type="InterPro" id="IPR050230">
    <property type="entry name" value="CALM/Myosin/TropC-like"/>
</dbReference>
<proteinExistence type="predicted"/>
<comment type="caution">
    <text evidence="5">The sequence shown here is derived from an EMBL/GenBank/DDBJ whole genome shotgun (WGS) entry which is preliminary data.</text>
</comment>
<keyword evidence="2" id="KW-0106">Calcium</keyword>
<evidence type="ECO:0000256" key="3">
    <source>
        <dbReference type="SAM" id="MobiDB-lite"/>
    </source>
</evidence>
<dbReference type="FunFam" id="1.10.238.10:FF:000001">
    <property type="entry name" value="Calmodulin 1"/>
    <property type="match status" value="1"/>
</dbReference>
<protein>
    <recommendedName>
        <fullName evidence="4">EF-hand domain-containing protein</fullName>
    </recommendedName>
</protein>
<dbReference type="InterPro" id="IPR018247">
    <property type="entry name" value="EF_Hand_1_Ca_BS"/>
</dbReference>